<dbReference type="GO" id="GO:0005525">
    <property type="term" value="F:GTP binding"/>
    <property type="evidence" value="ECO:0007669"/>
    <property type="project" value="UniProtKB-KW"/>
</dbReference>
<dbReference type="FunFam" id="3.30.70.240:FF:000001">
    <property type="entry name" value="Elongation factor G"/>
    <property type="match status" value="1"/>
</dbReference>
<dbReference type="NCBIfam" id="TIGR00231">
    <property type="entry name" value="small_GTP"/>
    <property type="match status" value="1"/>
</dbReference>
<dbReference type="GO" id="GO:0003746">
    <property type="term" value="F:translation elongation factor activity"/>
    <property type="evidence" value="ECO:0007669"/>
    <property type="project" value="UniProtKB-KW"/>
</dbReference>
<dbReference type="InterPro" id="IPR035647">
    <property type="entry name" value="EFG_III/V"/>
</dbReference>
<dbReference type="SUPFAM" id="SSF54211">
    <property type="entry name" value="Ribosomal protein S5 domain 2-like"/>
    <property type="match status" value="1"/>
</dbReference>
<dbReference type="SMART" id="SM00838">
    <property type="entry name" value="EFG_C"/>
    <property type="match status" value="1"/>
</dbReference>
<dbReference type="AlphaFoldDB" id="A9NEZ0"/>
<dbReference type="InterPro" id="IPR053905">
    <property type="entry name" value="EF-G-like_DII"/>
</dbReference>
<dbReference type="Pfam" id="PF03764">
    <property type="entry name" value="EFG_IV"/>
    <property type="match status" value="1"/>
</dbReference>
<feature type="domain" description="Tr-type G" evidence="3">
    <location>
        <begin position="7"/>
        <end position="278"/>
    </location>
</feature>
<dbReference type="SUPFAM" id="SSF52540">
    <property type="entry name" value="P-loop containing nucleoside triphosphate hydrolases"/>
    <property type="match status" value="1"/>
</dbReference>
<dbReference type="Pfam" id="PF00679">
    <property type="entry name" value="EFG_C"/>
    <property type="match status" value="1"/>
</dbReference>
<dbReference type="NCBIfam" id="NF009381">
    <property type="entry name" value="PRK12740.1-5"/>
    <property type="match status" value="1"/>
</dbReference>
<dbReference type="Proteomes" id="UP000008558">
    <property type="component" value="Chromosome"/>
</dbReference>
<keyword evidence="1" id="KW-0547">Nucleotide-binding</keyword>
<evidence type="ECO:0000313" key="5">
    <source>
        <dbReference type="Proteomes" id="UP000008558"/>
    </source>
</evidence>
<reference evidence="4 5" key="1">
    <citation type="journal article" date="2011" name="J. Bacteriol.">
        <title>Complete genome and proteome of Acholeplasma laidlawii.</title>
        <authorList>
            <person name="Lazarev V.N."/>
            <person name="Levitskii S.A."/>
            <person name="Basovskii Y.I."/>
            <person name="Chukin M.M."/>
            <person name="Akopian T.A."/>
            <person name="Vereshchagin V.V."/>
            <person name="Kostrjukova E.S."/>
            <person name="Kovaleva G.Y."/>
            <person name="Kazanov M.D."/>
            <person name="Malko D.B."/>
            <person name="Vitreschak A.G."/>
            <person name="Sernova N.V."/>
            <person name="Gelfand M.S."/>
            <person name="Demina I.A."/>
            <person name="Serebryakova M.V."/>
            <person name="Galyamina M.A."/>
            <person name="Vtyurin N.N."/>
            <person name="Rogov S.I."/>
            <person name="Alexeev D.G."/>
            <person name="Ladygina V.G."/>
            <person name="Govorun V.M."/>
        </authorList>
    </citation>
    <scope>NUCLEOTIDE SEQUENCE [LARGE SCALE GENOMIC DNA]</scope>
    <source>
        <strain evidence="4 5">PG-8A</strain>
    </source>
</reference>
<dbReference type="Pfam" id="PF22042">
    <property type="entry name" value="EF-G_D2"/>
    <property type="match status" value="1"/>
</dbReference>
<dbReference type="CDD" id="cd03713">
    <property type="entry name" value="EFG_mtEFG_C"/>
    <property type="match status" value="1"/>
</dbReference>
<dbReference type="SMART" id="SM00889">
    <property type="entry name" value="EFG_IV"/>
    <property type="match status" value="1"/>
</dbReference>
<keyword evidence="5" id="KW-1185">Reference proteome</keyword>
<keyword evidence="2" id="KW-0342">GTP-binding</keyword>
<dbReference type="Gene3D" id="3.40.50.300">
    <property type="entry name" value="P-loop containing nucleotide triphosphate hydrolases"/>
    <property type="match status" value="1"/>
</dbReference>
<keyword evidence="4" id="KW-0648">Protein biosynthesis</keyword>
<sequence length="685" mass="76980">MKEYKTKNLRNIALLGHLGSGKTSLTESLLNVTGVTNVKGEVERKNTKSDFLVEEQTRIASMQTSLIPIEAHDCKLNFLDVPGNDELISELYHALEVVKGAVILIDATKGVEVGTERVWNEIRRRRIPAVLFINKMDKDNIDYEALLEDIRTKLGKRAVPFTYPIGRKEDFEGFVNVVEMKARIYNGNTCEDAEIWDEKKPKVEQLREMIMESVAETSEELLEKYFGGEEITNEEITHALNHAIINGELTPVLVGSVLKNIGVNTLLKMLTDFLPSPDMLRELEATKVGSDEKLQVKTLDEEPFSGFVFKTMIDPFVGTISFIKLNSGILKVGDEVYHAQSDSTVKINTLMTLIGKDQIPMDLAHAGDIVVTTKLDALKTGHTITDTKRKIVYDTVKLPTPVIYQAIEPDNEKDEDKISMALTKLNIEDPSFDIQRNKETGQLLIGGYGISHIKYITDRMKNLYKVSVSFEDQKIVYRETIKKKGVGEGKHKKQSGGAGQFGHVWIRFEPTDKLFEFSEEVFGGAVPRSYFPAVEKGLIRAFEKGPLAGFPVIHVKATLYDGSYHSVDSNEISFVMAADLAFKAALPEIQPTILEPILHLTITVKESYVGDVMGDMNKRRGRILGMDQADGYTVINAYVPEAEVTTYAIDLKAMTQGSGQFERRFDRYEEVPQQFQSKIIEQYKK</sequence>
<dbReference type="RefSeq" id="WP_012242251.1">
    <property type="nucleotide sequence ID" value="NC_010163.1"/>
</dbReference>
<dbReference type="HOGENOM" id="CLU_002794_4_1_14"/>
<dbReference type="EC" id="3.6.5.3" evidence="4"/>
<dbReference type="GO" id="GO:0032790">
    <property type="term" value="P:ribosome disassembly"/>
    <property type="evidence" value="ECO:0007669"/>
    <property type="project" value="TreeGrafter"/>
</dbReference>
<organism evidence="4 5">
    <name type="scientific">Acholeplasma laidlawii (strain PG-8A)</name>
    <dbReference type="NCBI Taxonomy" id="441768"/>
    <lineage>
        <taxon>Bacteria</taxon>
        <taxon>Bacillati</taxon>
        <taxon>Mycoplasmatota</taxon>
        <taxon>Mollicutes</taxon>
        <taxon>Acholeplasmatales</taxon>
        <taxon>Acholeplasmataceae</taxon>
        <taxon>Acholeplasma</taxon>
    </lineage>
</organism>
<proteinExistence type="predicted"/>
<dbReference type="InterPro" id="IPR041095">
    <property type="entry name" value="EFG_II"/>
</dbReference>
<evidence type="ECO:0000313" key="4">
    <source>
        <dbReference type="EMBL" id="ABX80920.1"/>
    </source>
</evidence>
<dbReference type="EMBL" id="CP000896">
    <property type="protein sequence ID" value="ABX80920.1"/>
    <property type="molecule type" value="Genomic_DNA"/>
</dbReference>
<dbReference type="Pfam" id="PF14492">
    <property type="entry name" value="EFG_III"/>
    <property type="match status" value="1"/>
</dbReference>
<dbReference type="InterPro" id="IPR005517">
    <property type="entry name" value="Transl_elong_EFG/EF2_IV"/>
</dbReference>
<dbReference type="Gene3D" id="2.40.30.10">
    <property type="entry name" value="Translation factors"/>
    <property type="match status" value="1"/>
</dbReference>
<keyword evidence="4" id="KW-0378">Hydrolase</keyword>
<evidence type="ECO:0000256" key="1">
    <source>
        <dbReference type="ARBA" id="ARBA00022741"/>
    </source>
</evidence>
<accession>A9NEZ0</accession>
<dbReference type="Gene3D" id="3.30.70.240">
    <property type="match status" value="1"/>
</dbReference>
<evidence type="ECO:0000256" key="2">
    <source>
        <dbReference type="ARBA" id="ARBA00023134"/>
    </source>
</evidence>
<dbReference type="Pfam" id="PF00009">
    <property type="entry name" value="GTP_EFTU"/>
    <property type="match status" value="1"/>
</dbReference>
<dbReference type="GO" id="GO:0003924">
    <property type="term" value="F:GTPase activity"/>
    <property type="evidence" value="ECO:0007669"/>
    <property type="project" value="InterPro"/>
</dbReference>
<gene>
    <name evidence="4" type="primary">fusA</name>
    <name evidence="4" type="ordered locus">ACL_0298</name>
</gene>
<dbReference type="Gene3D" id="3.30.70.870">
    <property type="entry name" value="Elongation Factor G (Translational Gtpase), domain 3"/>
    <property type="match status" value="1"/>
</dbReference>
<dbReference type="SUPFAM" id="SSF50447">
    <property type="entry name" value="Translation proteins"/>
    <property type="match status" value="1"/>
</dbReference>
<dbReference type="KEGG" id="acl:ACL_0298"/>
<evidence type="ECO:0000259" key="3">
    <source>
        <dbReference type="PROSITE" id="PS51722"/>
    </source>
</evidence>
<dbReference type="PROSITE" id="PS51722">
    <property type="entry name" value="G_TR_2"/>
    <property type="match status" value="1"/>
</dbReference>
<dbReference type="InterPro" id="IPR035649">
    <property type="entry name" value="EFG_V"/>
</dbReference>
<dbReference type="FunFam" id="3.30.230.10:FF:000003">
    <property type="entry name" value="Elongation factor G"/>
    <property type="match status" value="1"/>
</dbReference>
<name>A9NEZ0_ACHLI</name>
<dbReference type="CDD" id="cd01434">
    <property type="entry name" value="EFG_mtEFG1_IV"/>
    <property type="match status" value="1"/>
</dbReference>
<dbReference type="InterPro" id="IPR000640">
    <property type="entry name" value="EFG_V-like"/>
</dbReference>
<dbReference type="InterPro" id="IPR027417">
    <property type="entry name" value="P-loop_NTPase"/>
</dbReference>
<protein>
    <submittedName>
        <fullName evidence="4">Translation elongation factor EF-G</fullName>
        <ecNumber evidence="4">3.6.5.3</ecNumber>
    </submittedName>
</protein>
<dbReference type="CDD" id="cd04170">
    <property type="entry name" value="EF-G_bact"/>
    <property type="match status" value="1"/>
</dbReference>
<dbReference type="eggNOG" id="COG0480">
    <property type="taxonomic scope" value="Bacteria"/>
</dbReference>
<dbReference type="InterPro" id="IPR047872">
    <property type="entry name" value="EFG_IV"/>
</dbReference>
<dbReference type="PANTHER" id="PTHR43261:SF6">
    <property type="entry name" value="ELONGATION FACTOR G-LIKE PROTEIN"/>
    <property type="match status" value="1"/>
</dbReference>
<dbReference type="OrthoDB" id="9804431at2"/>
<dbReference type="InterPro" id="IPR014721">
    <property type="entry name" value="Ribsml_uS5_D2-typ_fold_subgr"/>
</dbReference>
<dbReference type="STRING" id="441768.ACL_0298"/>
<dbReference type="InterPro" id="IPR020568">
    <property type="entry name" value="Ribosomal_Su5_D2-typ_SF"/>
</dbReference>
<dbReference type="InterPro" id="IPR005225">
    <property type="entry name" value="Small_GTP-bd"/>
</dbReference>
<dbReference type="InterPro" id="IPR009000">
    <property type="entry name" value="Transl_B-barrel_sf"/>
</dbReference>
<keyword evidence="4" id="KW-0251">Elongation factor</keyword>
<dbReference type="InterPro" id="IPR000795">
    <property type="entry name" value="T_Tr_GTP-bd_dom"/>
</dbReference>
<dbReference type="GeneID" id="41338486"/>
<dbReference type="Gene3D" id="3.30.230.10">
    <property type="match status" value="1"/>
</dbReference>
<dbReference type="PANTHER" id="PTHR43261">
    <property type="entry name" value="TRANSLATION ELONGATION FACTOR G-RELATED"/>
    <property type="match status" value="1"/>
</dbReference>
<dbReference type="SUPFAM" id="SSF54980">
    <property type="entry name" value="EF-G C-terminal domain-like"/>
    <property type="match status" value="2"/>
</dbReference>